<evidence type="ECO:0000256" key="1">
    <source>
        <dbReference type="ARBA" id="ARBA00008791"/>
    </source>
</evidence>
<reference evidence="3 4" key="1">
    <citation type="submission" date="2019-05" db="EMBL/GenBank/DDBJ databases">
        <title>Draft genome sequence of Actinomadura geliboluensis A8036.</title>
        <authorList>
            <person name="Saricaoglu S."/>
            <person name="Isik K."/>
        </authorList>
    </citation>
    <scope>NUCLEOTIDE SEQUENCE [LARGE SCALE GENOMIC DNA]</scope>
    <source>
        <strain evidence="3 4">A8036</strain>
    </source>
</reference>
<comment type="similarity">
    <text evidence="1">Belongs to the universal stress protein A family.</text>
</comment>
<evidence type="ECO:0000313" key="4">
    <source>
        <dbReference type="Proteomes" id="UP000305238"/>
    </source>
</evidence>
<evidence type="ECO:0000259" key="2">
    <source>
        <dbReference type="Pfam" id="PF00582"/>
    </source>
</evidence>
<feature type="domain" description="UspA" evidence="2">
    <location>
        <begin position="152"/>
        <end position="285"/>
    </location>
</feature>
<gene>
    <name evidence="3" type="ORF">ETD96_07660</name>
</gene>
<evidence type="ECO:0000313" key="3">
    <source>
        <dbReference type="EMBL" id="TMR41016.1"/>
    </source>
</evidence>
<protein>
    <submittedName>
        <fullName evidence="3">Universal stress protein</fullName>
    </submittedName>
</protein>
<dbReference type="SUPFAM" id="SSF52402">
    <property type="entry name" value="Adenine nucleotide alpha hydrolases-like"/>
    <property type="match status" value="2"/>
</dbReference>
<dbReference type="InterPro" id="IPR006015">
    <property type="entry name" value="Universal_stress_UspA"/>
</dbReference>
<proteinExistence type="inferred from homology"/>
<dbReference type="Gene3D" id="3.40.50.620">
    <property type="entry name" value="HUPs"/>
    <property type="match status" value="2"/>
</dbReference>
<dbReference type="RefSeq" id="WP_138635587.1">
    <property type="nucleotide sequence ID" value="NZ_VCKZ01000034.1"/>
</dbReference>
<dbReference type="OrthoDB" id="3174546at2"/>
<feature type="domain" description="UspA" evidence="2">
    <location>
        <begin position="9"/>
        <end position="139"/>
    </location>
</feature>
<name>A0A5S4H7Q5_9ACTN</name>
<dbReference type="PANTHER" id="PTHR46268">
    <property type="entry name" value="STRESS RESPONSE PROTEIN NHAX"/>
    <property type="match status" value="1"/>
</dbReference>
<dbReference type="AlphaFoldDB" id="A0A5S4H7Q5"/>
<dbReference type="Pfam" id="PF00582">
    <property type="entry name" value="Usp"/>
    <property type="match status" value="2"/>
</dbReference>
<sequence length="292" mass="29719">MSSETVTGVVAGYDGSQNGVHALDWAAEEARARGLPLTVIHAWQPYGGGSMAMPMVDLGPLAQETLDGGVEHVRKQASDVPVQGVLECGRPAAKLIEAGKSAALIVLGPRGLGGFTGLLLGSVSAQVAAHASCPVVIARGAPDRQPGTEPGRAVVGVDGSPASQAALAMAFAEAELHGLSLHAVAAWEPAPLKDLPPLVDETGMREAATARLEQLTAPLRDLHPGVDAQAEVLVGHPREVLLNAAQGARLLVVGSRGLGGFRGLLLGSVSHALLQYAPCSVAVVHAPPNPTD</sequence>
<dbReference type="PRINTS" id="PR01438">
    <property type="entry name" value="UNVRSLSTRESS"/>
</dbReference>
<comment type="caution">
    <text evidence="3">The sequence shown here is derived from an EMBL/GenBank/DDBJ whole genome shotgun (WGS) entry which is preliminary data.</text>
</comment>
<dbReference type="InterPro" id="IPR014729">
    <property type="entry name" value="Rossmann-like_a/b/a_fold"/>
</dbReference>
<dbReference type="InterPro" id="IPR006016">
    <property type="entry name" value="UspA"/>
</dbReference>
<organism evidence="3 4">
    <name type="scientific">Actinomadura geliboluensis</name>
    <dbReference type="NCBI Taxonomy" id="882440"/>
    <lineage>
        <taxon>Bacteria</taxon>
        <taxon>Bacillati</taxon>
        <taxon>Actinomycetota</taxon>
        <taxon>Actinomycetes</taxon>
        <taxon>Streptosporangiales</taxon>
        <taxon>Thermomonosporaceae</taxon>
        <taxon>Actinomadura</taxon>
    </lineage>
</organism>
<keyword evidence="4" id="KW-1185">Reference proteome</keyword>
<dbReference type="Proteomes" id="UP000305238">
    <property type="component" value="Unassembled WGS sequence"/>
</dbReference>
<dbReference type="EMBL" id="VCKZ01000034">
    <property type="protein sequence ID" value="TMR41016.1"/>
    <property type="molecule type" value="Genomic_DNA"/>
</dbReference>
<accession>A0A5S4H7Q5</accession>
<dbReference type="PANTHER" id="PTHR46268:SF6">
    <property type="entry name" value="UNIVERSAL STRESS PROTEIN UP12"/>
    <property type="match status" value="1"/>
</dbReference>